<keyword evidence="9 13" id="KW-0472">Membrane</keyword>
<dbReference type="GO" id="GO:0008808">
    <property type="term" value="F:cardiolipin synthase activity"/>
    <property type="evidence" value="ECO:0007669"/>
    <property type="project" value="UniProtKB-UniRule"/>
</dbReference>
<accession>A0A5C5XF11</accession>
<evidence type="ECO:0000256" key="10">
    <source>
        <dbReference type="ARBA" id="ARBA00023209"/>
    </source>
</evidence>
<evidence type="ECO:0000256" key="13">
    <source>
        <dbReference type="SAM" id="Phobius"/>
    </source>
</evidence>
<evidence type="ECO:0000256" key="1">
    <source>
        <dbReference type="ARBA" id="ARBA00004651"/>
    </source>
</evidence>
<reference evidence="15 16" key="1">
    <citation type="submission" date="2019-02" db="EMBL/GenBank/DDBJ databases">
        <title>Deep-cultivation of Planctomycetes and their phenomic and genomic characterization uncovers novel biology.</title>
        <authorList>
            <person name="Wiegand S."/>
            <person name="Jogler M."/>
            <person name="Boedeker C."/>
            <person name="Pinto D."/>
            <person name="Vollmers J."/>
            <person name="Rivas-Marin E."/>
            <person name="Kohn T."/>
            <person name="Peeters S.H."/>
            <person name="Heuer A."/>
            <person name="Rast P."/>
            <person name="Oberbeckmann S."/>
            <person name="Bunk B."/>
            <person name="Jeske O."/>
            <person name="Meyerdierks A."/>
            <person name="Storesund J.E."/>
            <person name="Kallscheuer N."/>
            <person name="Luecker S."/>
            <person name="Lage O.M."/>
            <person name="Pohl T."/>
            <person name="Merkel B.J."/>
            <person name="Hornburger P."/>
            <person name="Mueller R.-W."/>
            <person name="Bruemmer F."/>
            <person name="Labrenz M."/>
            <person name="Spormann A.M."/>
            <person name="Op Den Camp H."/>
            <person name="Overmann J."/>
            <person name="Amann R."/>
            <person name="Jetten M.S.M."/>
            <person name="Mascher T."/>
            <person name="Medema M.H."/>
            <person name="Devos D.P."/>
            <person name="Kaster A.-K."/>
            <person name="Ovreas L."/>
            <person name="Rohde M."/>
            <person name="Galperin M.Y."/>
            <person name="Jogler C."/>
        </authorList>
    </citation>
    <scope>NUCLEOTIDE SEQUENCE [LARGE SCALE GENOMIC DNA]</scope>
    <source>
        <strain evidence="15 16">Pan54</strain>
    </source>
</reference>
<dbReference type="InterPro" id="IPR025202">
    <property type="entry name" value="PLD-like_dom"/>
</dbReference>
<protein>
    <recommendedName>
        <fullName evidence="12">Cardiolipin synthase</fullName>
        <ecNumber evidence="12">2.7.8.-</ecNumber>
    </recommendedName>
</protein>
<dbReference type="CDD" id="cd09158">
    <property type="entry name" value="PLDc_EcCLS_like_2"/>
    <property type="match status" value="1"/>
</dbReference>
<dbReference type="InterPro" id="IPR001736">
    <property type="entry name" value="PLipase_D/transphosphatidylase"/>
</dbReference>
<evidence type="ECO:0000313" key="15">
    <source>
        <dbReference type="EMBL" id="TWT60735.1"/>
    </source>
</evidence>
<dbReference type="CDD" id="cd09152">
    <property type="entry name" value="PLDc_EcCLS_like_1"/>
    <property type="match status" value="1"/>
</dbReference>
<proteinExistence type="predicted"/>
<evidence type="ECO:0000256" key="3">
    <source>
        <dbReference type="ARBA" id="ARBA00022516"/>
    </source>
</evidence>
<dbReference type="GO" id="GO:0032049">
    <property type="term" value="P:cardiolipin biosynthetic process"/>
    <property type="evidence" value="ECO:0007669"/>
    <property type="project" value="UniProtKB-UniRule"/>
</dbReference>
<dbReference type="Pfam" id="PF13091">
    <property type="entry name" value="PLDc_2"/>
    <property type="match status" value="2"/>
</dbReference>
<evidence type="ECO:0000259" key="14">
    <source>
        <dbReference type="PROSITE" id="PS50035"/>
    </source>
</evidence>
<dbReference type="Proteomes" id="UP000316095">
    <property type="component" value="Unassembled WGS sequence"/>
</dbReference>
<keyword evidence="2" id="KW-1003">Cell membrane</keyword>
<keyword evidence="7 13" id="KW-1133">Transmembrane helix</keyword>
<evidence type="ECO:0000256" key="5">
    <source>
        <dbReference type="ARBA" id="ARBA00022692"/>
    </source>
</evidence>
<dbReference type="PANTHER" id="PTHR21248">
    <property type="entry name" value="CARDIOLIPIN SYNTHASE"/>
    <property type="match status" value="1"/>
</dbReference>
<keyword evidence="10" id="KW-0594">Phospholipid biosynthesis</keyword>
<evidence type="ECO:0000313" key="16">
    <source>
        <dbReference type="Proteomes" id="UP000316095"/>
    </source>
</evidence>
<keyword evidence="5 13" id="KW-0812">Transmembrane</keyword>
<gene>
    <name evidence="15" type="primary">cls_1</name>
    <name evidence="15" type="ORF">Pan54_14620</name>
</gene>
<name>A0A5C5XF11_9PLAN</name>
<keyword evidence="16" id="KW-1185">Reference proteome</keyword>
<feature type="transmembrane region" description="Helical" evidence="13">
    <location>
        <begin position="36"/>
        <end position="54"/>
    </location>
</feature>
<keyword evidence="11" id="KW-1208">Phospholipid metabolism</keyword>
<dbReference type="InterPro" id="IPR022924">
    <property type="entry name" value="Cardiolipin_synthase"/>
</dbReference>
<evidence type="ECO:0000256" key="12">
    <source>
        <dbReference type="NCBIfam" id="TIGR04265"/>
    </source>
</evidence>
<keyword evidence="6" id="KW-0677">Repeat</keyword>
<dbReference type="Pfam" id="PF13396">
    <property type="entry name" value="PLDc_N"/>
    <property type="match status" value="1"/>
</dbReference>
<dbReference type="SMART" id="SM00155">
    <property type="entry name" value="PLDc"/>
    <property type="match status" value="2"/>
</dbReference>
<evidence type="ECO:0000256" key="6">
    <source>
        <dbReference type="ARBA" id="ARBA00022737"/>
    </source>
</evidence>
<evidence type="ECO:0000256" key="7">
    <source>
        <dbReference type="ARBA" id="ARBA00022989"/>
    </source>
</evidence>
<evidence type="ECO:0000256" key="4">
    <source>
        <dbReference type="ARBA" id="ARBA00022679"/>
    </source>
</evidence>
<dbReference type="Gene3D" id="3.30.870.10">
    <property type="entry name" value="Endonuclease Chain A"/>
    <property type="match status" value="2"/>
</dbReference>
<dbReference type="NCBIfam" id="TIGR04265">
    <property type="entry name" value="bac_cardiolipin"/>
    <property type="match status" value="1"/>
</dbReference>
<feature type="domain" description="PLD phosphodiesterase" evidence="14">
    <location>
        <begin position="216"/>
        <end position="243"/>
    </location>
</feature>
<keyword evidence="8" id="KW-0443">Lipid metabolism</keyword>
<evidence type="ECO:0000256" key="8">
    <source>
        <dbReference type="ARBA" id="ARBA00023098"/>
    </source>
</evidence>
<comment type="caution">
    <text evidence="15">The sequence shown here is derived from an EMBL/GenBank/DDBJ whole genome shotgun (WGS) entry which is preliminary data.</text>
</comment>
<dbReference type="EC" id="2.7.8.-" evidence="12"/>
<comment type="subcellular location">
    <subcellularLocation>
        <location evidence="1">Cell membrane</location>
        <topology evidence="1">Multi-pass membrane protein</topology>
    </subcellularLocation>
</comment>
<keyword evidence="4 15" id="KW-0808">Transferase</keyword>
<dbReference type="EMBL" id="SJPG01000001">
    <property type="protein sequence ID" value="TWT60735.1"/>
    <property type="molecule type" value="Genomic_DNA"/>
</dbReference>
<feature type="domain" description="PLD phosphodiesterase" evidence="14">
    <location>
        <begin position="392"/>
        <end position="419"/>
    </location>
</feature>
<dbReference type="PANTHER" id="PTHR21248:SF22">
    <property type="entry name" value="PHOSPHOLIPASE D"/>
    <property type="match status" value="1"/>
</dbReference>
<dbReference type="SUPFAM" id="SSF56024">
    <property type="entry name" value="Phospholipase D/nuclease"/>
    <property type="match status" value="2"/>
</dbReference>
<dbReference type="PROSITE" id="PS50035">
    <property type="entry name" value="PLD"/>
    <property type="match status" value="2"/>
</dbReference>
<organism evidence="15 16">
    <name type="scientific">Rubinisphaera italica</name>
    <dbReference type="NCBI Taxonomy" id="2527969"/>
    <lineage>
        <taxon>Bacteria</taxon>
        <taxon>Pseudomonadati</taxon>
        <taxon>Planctomycetota</taxon>
        <taxon>Planctomycetia</taxon>
        <taxon>Planctomycetales</taxon>
        <taxon>Planctomycetaceae</taxon>
        <taxon>Rubinisphaera</taxon>
    </lineage>
</organism>
<keyword evidence="3" id="KW-0444">Lipid biosynthesis</keyword>
<feature type="transmembrane region" description="Helical" evidence="13">
    <location>
        <begin position="6"/>
        <end position="24"/>
    </location>
</feature>
<dbReference type="InterPro" id="IPR027379">
    <property type="entry name" value="CLS_N"/>
</dbReference>
<dbReference type="GO" id="GO:0005886">
    <property type="term" value="C:plasma membrane"/>
    <property type="evidence" value="ECO:0007669"/>
    <property type="project" value="UniProtKB-SubCell"/>
</dbReference>
<evidence type="ECO:0000256" key="9">
    <source>
        <dbReference type="ARBA" id="ARBA00023136"/>
    </source>
</evidence>
<dbReference type="AlphaFoldDB" id="A0A5C5XF11"/>
<evidence type="ECO:0000256" key="2">
    <source>
        <dbReference type="ARBA" id="ARBA00022475"/>
    </source>
</evidence>
<sequence length="479" mass="54001">MGNIGWIWSTVLTLELVFIVRAIIRPHRSPASRIAWVVVIGVIPFLGIFLYVLFGETNIGYRKKQRVLQVQEKLRLFDVSDVEVAARLQKVPEEYQMLFRTAGSISRFPVVAGNVGKLFSDSNETISSIIADIDAAKQHVHIVFYIWLADNNGCRMVEALIRASKRGVICRVIVDEMGSRDLIRSRQWMKMKSAGVFATTSMPIGNFLLKPLRGRIDLRNHRKIVVIDDWITYCGSQNCADPEFRIKAKYAPWVDAVIRFEGPVAQQNQHLFASDWMTHSTQDLSDIISQPLRESHGSIIAQAFGTGPTVRDAAMSEMFVSMMYAARQEIIITTPYYVPDESMQHAVRAAAHRGVNTTIIFPAKNDSRIVAAASESYYPELLDAGVKVFEFTAGLLHTKSFTVDGCVTLIGSANHDRRSFDLNYENNILCYDSKITGEVRDLQLMYLSKSDPVTEEMVAEWSLIDRLWRNSIAMLGPLL</sequence>
<evidence type="ECO:0000256" key="11">
    <source>
        <dbReference type="ARBA" id="ARBA00023264"/>
    </source>
</evidence>